<keyword evidence="1" id="KW-0812">Transmembrane</keyword>
<evidence type="ECO:0000313" key="3">
    <source>
        <dbReference type="Proteomes" id="UP000664218"/>
    </source>
</evidence>
<keyword evidence="3" id="KW-1185">Reference proteome</keyword>
<reference evidence="2" key="1">
    <citation type="submission" date="2021-03" db="EMBL/GenBank/DDBJ databases">
        <title>Proteiniclasticum marinus sp. nov., isolated from tidal flat sediment.</title>
        <authorList>
            <person name="Namirimu T."/>
            <person name="Yang J.-A."/>
            <person name="Yang S.-H."/>
            <person name="Kim Y.-J."/>
            <person name="Kwon K.K."/>
        </authorList>
    </citation>
    <scope>NUCLEOTIDE SEQUENCE</scope>
    <source>
        <strain evidence="2">SCR006</strain>
    </source>
</reference>
<dbReference type="Proteomes" id="UP000664218">
    <property type="component" value="Unassembled WGS sequence"/>
</dbReference>
<feature type="transmembrane region" description="Helical" evidence="1">
    <location>
        <begin position="12"/>
        <end position="31"/>
    </location>
</feature>
<name>A0A939H3I7_9CLOT</name>
<organism evidence="2 3">
    <name type="scientific">Proteiniclasticum aestuarii</name>
    <dbReference type="NCBI Taxonomy" id="2817862"/>
    <lineage>
        <taxon>Bacteria</taxon>
        <taxon>Bacillati</taxon>
        <taxon>Bacillota</taxon>
        <taxon>Clostridia</taxon>
        <taxon>Eubacteriales</taxon>
        <taxon>Clostridiaceae</taxon>
        <taxon>Proteiniclasticum</taxon>
    </lineage>
</organism>
<gene>
    <name evidence="2" type="ORF">J3A84_00250</name>
</gene>
<dbReference type="EMBL" id="JAFNJU010000001">
    <property type="protein sequence ID" value="MBO1263469.1"/>
    <property type="molecule type" value="Genomic_DNA"/>
</dbReference>
<sequence length="505" mass="58655">MSESKKIHRKGSIERFIICLWMIVVLLVIVGCNSIEKEPAETSRITPALNKEGREDYVSPFREVSGPVHTTYLIANPPIEVLTEKIKSPEFREFTLSIKGLKDKTVEEKINQKIAEHHMSLKEIKLPPYRGIRRLIPEESTILNQDVSTQLIFSYNDIISVMTSVSRTYSTDASGLNTEYVDYRDSLTLDLHTGEEIRLSDLFLSDSDYLKTLNTLVSDYLSYQQATEEYGKEFQFITLTGPFIGLKEDQKFNLTENTLMLIFDCDTPEFDTRNYPVTISIPYKDLEDIFAIKERFYKEDSSIFENETPREHILISNFQERIEGENSIIPIEGIDVHKELRYPWNLSSSLKKKFIDFSEVNIEEIKDIAEGEHQQFYYQESTASSIGDYIIFSKMKNYHDGQFNFTQEYATFREDGTIAPLESLFRPFFDYEELIRKVLIGAIPRGVERSDEFVDQLLESLTFRLNRTDIYFASESIEINQNERTPVSFAIPYKIIGIENLTIFE</sequence>
<keyword evidence="1" id="KW-0472">Membrane</keyword>
<proteinExistence type="predicted"/>
<keyword evidence="1" id="KW-1133">Transmembrane helix</keyword>
<dbReference type="AlphaFoldDB" id="A0A939H3I7"/>
<dbReference type="PROSITE" id="PS51257">
    <property type="entry name" value="PROKAR_LIPOPROTEIN"/>
    <property type="match status" value="1"/>
</dbReference>
<dbReference type="InterPro" id="IPR037126">
    <property type="entry name" value="PdaC/RsiV-like_sf"/>
</dbReference>
<comment type="caution">
    <text evidence="2">The sequence shown here is derived from an EMBL/GenBank/DDBJ whole genome shotgun (WGS) entry which is preliminary data.</text>
</comment>
<protein>
    <submittedName>
        <fullName evidence="2">DUF3298 domain-containing protein</fullName>
    </submittedName>
</protein>
<dbReference type="RefSeq" id="WP_207597992.1">
    <property type="nucleotide sequence ID" value="NZ_JAFNJU010000001.1"/>
</dbReference>
<evidence type="ECO:0000256" key="1">
    <source>
        <dbReference type="SAM" id="Phobius"/>
    </source>
</evidence>
<evidence type="ECO:0000313" key="2">
    <source>
        <dbReference type="EMBL" id="MBO1263469.1"/>
    </source>
</evidence>
<dbReference type="Gene3D" id="3.90.640.20">
    <property type="entry name" value="Heat-shock cognate protein, ATPase"/>
    <property type="match status" value="1"/>
</dbReference>
<accession>A0A939H3I7</accession>